<dbReference type="Proteomes" id="UP000271008">
    <property type="component" value="Unassembled WGS sequence"/>
</dbReference>
<dbReference type="Proteomes" id="UP001211064">
    <property type="component" value="Unassembled WGS sequence"/>
</dbReference>
<dbReference type="AlphaFoldDB" id="A0A1M0PXP4"/>
<name>A0A1M0PXP4_ECOLX</name>
<dbReference type="EMBL" id="JANWOR010000710">
    <property type="protein sequence ID" value="MDA4180673.1"/>
    <property type="molecule type" value="Genomic_DNA"/>
</dbReference>
<accession>A0A1M0PXP4</accession>
<reference evidence="2 3" key="1">
    <citation type="submission" date="2018-11" db="EMBL/GenBank/DDBJ databases">
        <title>Enterobacteriaceae from Patient.</title>
        <authorList>
            <person name="Shen C."/>
            <person name="Yang Y."/>
            <person name="Tian G."/>
        </authorList>
    </citation>
    <scope>NUCLEOTIDE SEQUENCE [LARGE SCALE GENOMIC DNA]</scope>
    <source>
        <strain evidence="2 3">GBGD28</strain>
    </source>
</reference>
<evidence type="ECO:0000313" key="1">
    <source>
        <dbReference type="EMBL" id="MDA4180673.1"/>
    </source>
</evidence>
<sequence>MLQMPDLLYFNGSWQEYIDDVYDVVREDILISNITFKGLPVRLRYSPEYDGKEFGFWHLVSEGKIEEERIPDLERCKRIRWIAHMIRNYDHCDISCWSERRGPTEEWVIWNECENYVVVLSARRDYWLLKTAYVVTYDSKIRTLKQSRKRALGT</sequence>
<dbReference type="RefSeq" id="WP_001697749.1">
    <property type="nucleotide sequence ID" value="NZ_CAJZQR010000044.1"/>
</dbReference>
<gene>
    <name evidence="2" type="ORF">EIA08_18065</name>
    <name evidence="1" type="ORF">NY836_25565</name>
</gene>
<dbReference type="EMBL" id="RQTU01000020">
    <property type="protein sequence ID" value="RRD73907.1"/>
    <property type="molecule type" value="Genomic_DNA"/>
</dbReference>
<organism evidence="2 3">
    <name type="scientific">Escherichia coli</name>
    <dbReference type="NCBI Taxonomy" id="562"/>
    <lineage>
        <taxon>Bacteria</taxon>
        <taxon>Pseudomonadati</taxon>
        <taxon>Pseudomonadota</taxon>
        <taxon>Gammaproteobacteria</taxon>
        <taxon>Enterobacterales</taxon>
        <taxon>Enterobacteriaceae</taxon>
        <taxon>Escherichia</taxon>
    </lineage>
</organism>
<evidence type="ECO:0000313" key="3">
    <source>
        <dbReference type="Proteomes" id="UP000271008"/>
    </source>
</evidence>
<protein>
    <submittedName>
        <fullName evidence="2">Oxidoreductase</fullName>
    </submittedName>
</protein>
<proteinExistence type="predicted"/>
<evidence type="ECO:0000313" key="2">
    <source>
        <dbReference type="EMBL" id="RRD73907.1"/>
    </source>
</evidence>
<reference evidence="1" key="2">
    <citation type="submission" date="2022-08" db="EMBL/GenBank/DDBJ databases">
        <title>Genome sequencing of human pathogens.</title>
        <authorList>
            <person name="Cao X."/>
        </authorList>
    </citation>
    <scope>NUCLEOTIDE SEQUENCE</scope>
    <source>
        <strain evidence="1">EC16126</strain>
    </source>
</reference>
<comment type="caution">
    <text evidence="2">The sequence shown here is derived from an EMBL/GenBank/DDBJ whole genome shotgun (WGS) entry which is preliminary data.</text>
</comment>